<evidence type="ECO:0000256" key="1">
    <source>
        <dbReference type="SAM" id="Coils"/>
    </source>
</evidence>
<feature type="coiled-coil region" evidence="1">
    <location>
        <begin position="187"/>
        <end position="221"/>
    </location>
</feature>
<gene>
    <name evidence="4" type="primary">LOC100378438</name>
</gene>
<dbReference type="PANTHER" id="PTHR23334">
    <property type="entry name" value="CCAAT/ENHANCER BINDING PROTEIN"/>
    <property type="match status" value="1"/>
</dbReference>
<dbReference type="SUPFAM" id="SSF57959">
    <property type="entry name" value="Leucine zipper domain"/>
    <property type="match status" value="1"/>
</dbReference>
<dbReference type="InterPro" id="IPR031106">
    <property type="entry name" value="C/EBP"/>
</dbReference>
<dbReference type="Gene3D" id="1.20.5.170">
    <property type="match status" value="1"/>
</dbReference>
<dbReference type="RefSeq" id="XP_002739166.1">
    <property type="nucleotide sequence ID" value="XM_002739120.2"/>
</dbReference>
<reference evidence="4" key="1">
    <citation type="submission" date="2025-08" db="UniProtKB">
        <authorList>
            <consortium name="RefSeq"/>
        </authorList>
    </citation>
    <scope>IDENTIFICATION</scope>
    <source>
        <tissue evidence="4">Testes</tissue>
    </source>
</reference>
<dbReference type="Pfam" id="PF07716">
    <property type="entry name" value="bZIP_2"/>
    <property type="match status" value="1"/>
</dbReference>
<feature type="domain" description="BZIP" evidence="2">
    <location>
        <begin position="162"/>
        <end position="225"/>
    </location>
</feature>
<dbReference type="CDD" id="cd14695">
    <property type="entry name" value="bZIP_HLF"/>
    <property type="match status" value="1"/>
</dbReference>
<proteinExistence type="predicted"/>
<dbReference type="PANTHER" id="PTHR23334:SF72">
    <property type="entry name" value="PROTEIN MABIKI"/>
    <property type="match status" value="1"/>
</dbReference>
<dbReference type="PROSITE" id="PS50217">
    <property type="entry name" value="BZIP"/>
    <property type="match status" value="1"/>
</dbReference>
<dbReference type="Proteomes" id="UP000694865">
    <property type="component" value="Unplaced"/>
</dbReference>
<keyword evidence="3" id="KW-1185">Reference proteome</keyword>
<dbReference type="GeneID" id="100378438"/>
<sequence>MASKNALRWIIKPSGLFDTGDTDLSDLILTESDILKLAVDQSELFPVLSDVMNSEDGILSPGLTCEGSIPSPRFDDIMGDVFFDDFTDLNSFISGEETVQENEVTVTDRTAIEAVTLSIPTPAEETPSVSGFSPRKRKLSDNNDKITEELEIVGKKIRTENITKYRERRDKNNIASKRSREIRKTKESMMEMKAKELEESNQKLNKQIDEMTKQAEFLRKKLIETLAIKGQPQFKK</sequence>
<dbReference type="InterPro" id="IPR046347">
    <property type="entry name" value="bZIP_sf"/>
</dbReference>
<accession>A0ABM0GWY4</accession>
<protein>
    <submittedName>
        <fullName evidence="4">Thyrotroph embryonic factor-like</fullName>
    </submittedName>
</protein>
<name>A0ABM0GWY4_SACKO</name>
<keyword evidence="1" id="KW-0175">Coiled coil</keyword>
<organism evidence="3 4">
    <name type="scientific">Saccoglossus kowalevskii</name>
    <name type="common">Acorn worm</name>
    <dbReference type="NCBI Taxonomy" id="10224"/>
    <lineage>
        <taxon>Eukaryota</taxon>
        <taxon>Metazoa</taxon>
        <taxon>Hemichordata</taxon>
        <taxon>Enteropneusta</taxon>
        <taxon>Harrimaniidae</taxon>
        <taxon>Saccoglossus</taxon>
    </lineage>
</organism>
<evidence type="ECO:0000313" key="3">
    <source>
        <dbReference type="Proteomes" id="UP000694865"/>
    </source>
</evidence>
<evidence type="ECO:0000313" key="4">
    <source>
        <dbReference type="RefSeq" id="XP_002739166.1"/>
    </source>
</evidence>
<dbReference type="InterPro" id="IPR004827">
    <property type="entry name" value="bZIP"/>
</dbReference>
<evidence type="ECO:0000259" key="2">
    <source>
        <dbReference type="PROSITE" id="PS50217"/>
    </source>
</evidence>